<protein>
    <submittedName>
        <fullName evidence="1">Uncharacterized protein</fullName>
    </submittedName>
</protein>
<sequence>MAFFDIGAKYCVMQVVRHMHLILLGTNTADALSFKLEEWKCDQSVQNSIRCFLVEALQM</sequence>
<proteinExistence type="predicted"/>
<name>A0A2D0NEW5_FLAN2</name>
<dbReference type="Proteomes" id="UP000223913">
    <property type="component" value="Unassembled WGS sequence"/>
</dbReference>
<dbReference type="AlphaFoldDB" id="A0A2D0NEW5"/>
<organism evidence="1 2">
    <name type="scientific">Flavilitoribacter nigricans (strain ATCC 23147 / DSM 23189 / NBRC 102662 / NCIMB 1420 / SS-2)</name>
    <name type="common">Lewinella nigricans</name>
    <dbReference type="NCBI Taxonomy" id="1122177"/>
    <lineage>
        <taxon>Bacteria</taxon>
        <taxon>Pseudomonadati</taxon>
        <taxon>Bacteroidota</taxon>
        <taxon>Saprospiria</taxon>
        <taxon>Saprospirales</taxon>
        <taxon>Lewinellaceae</taxon>
        <taxon>Flavilitoribacter</taxon>
    </lineage>
</organism>
<evidence type="ECO:0000313" key="1">
    <source>
        <dbReference type="EMBL" id="PHN06896.1"/>
    </source>
</evidence>
<keyword evidence="2" id="KW-1185">Reference proteome</keyword>
<gene>
    <name evidence="1" type="ORF">CRP01_09250</name>
</gene>
<reference evidence="1 2" key="1">
    <citation type="submission" date="2017-10" db="EMBL/GenBank/DDBJ databases">
        <title>The draft genome sequence of Lewinella nigricans NBRC 102662.</title>
        <authorList>
            <person name="Wang K."/>
        </authorList>
    </citation>
    <scope>NUCLEOTIDE SEQUENCE [LARGE SCALE GENOMIC DNA]</scope>
    <source>
        <strain evidence="1 2">NBRC 102662</strain>
    </source>
</reference>
<dbReference type="EMBL" id="PDUD01000014">
    <property type="protein sequence ID" value="PHN06896.1"/>
    <property type="molecule type" value="Genomic_DNA"/>
</dbReference>
<evidence type="ECO:0000313" key="2">
    <source>
        <dbReference type="Proteomes" id="UP000223913"/>
    </source>
</evidence>
<comment type="caution">
    <text evidence="1">The sequence shown here is derived from an EMBL/GenBank/DDBJ whole genome shotgun (WGS) entry which is preliminary data.</text>
</comment>
<accession>A0A2D0NEW5</accession>